<keyword evidence="8" id="KW-1185">Reference proteome</keyword>
<dbReference type="InterPro" id="IPR018511">
    <property type="entry name" value="Hemolysin-typ_Ca-bd_CS"/>
</dbReference>
<comment type="caution">
    <text evidence="7">The sequence shown here is derived from an EMBL/GenBank/DDBJ whole genome shotgun (WGS) entry which is preliminary data.</text>
</comment>
<evidence type="ECO:0000256" key="1">
    <source>
        <dbReference type="ARBA" id="ARBA00001913"/>
    </source>
</evidence>
<evidence type="ECO:0000259" key="6">
    <source>
        <dbReference type="Pfam" id="PF08548"/>
    </source>
</evidence>
<evidence type="ECO:0000313" key="8">
    <source>
        <dbReference type="Proteomes" id="UP000283587"/>
    </source>
</evidence>
<dbReference type="Gene3D" id="2.150.10.10">
    <property type="entry name" value="Serralysin-like metalloprotease, C-terminal"/>
    <property type="match status" value="3"/>
</dbReference>
<dbReference type="GO" id="GO:0005509">
    <property type="term" value="F:calcium ion binding"/>
    <property type="evidence" value="ECO:0007669"/>
    <property type="project" value="InterPro"/>
</dbReference>
<dbReference type="AlphaFoldDB" id="A0A418ZVY4"/>
<dbReference type="PROSITE" id="PS00330">
    <property type="entry name" value="HEMOLYSIN_CALCIUM"/>
    <property type="match status" value="6"/>
</dbReference>
<dbReference type="Pfam" id="PF08548">
    <property type="entry name" value="Peptidase_M10_C"/>
    <property type="match status" value="1"/>
</dbReference>
<comment type="cofactor">
    <cofactor evidence="1">
        <name>Ca(2+)</name>
        <dbReference type="ChEBI" id="CHEBI:29108"/>
    </cofactor>
</comment>
<dbReference type="OrthoDB" id="7877430at2"/>
<dbReference type="PANTHER" id="PTHR38340">
    <property type="entry name" value="S-LAYER PROTEIN"/>
    <property type="match status" value="1"/>
</dbReference>
<dbReference type="InterPro" id="IPR011049">
    <property type="entry name" value="Serralysin-like_metalloprot_C"/>
</dbReference>
<dbReference type="EMBL" id="QZEW01000135">
    <property type="protein sequence ID" value="RJL03924.1"/>
    <property type="molecule type" value="Genomic_DNA"/>
</dbReference>
<name>A0A418ZVY4_9RHOB</name>
<evidence type="ECO:0000256" key="5">
    <source>
        <dbReference type="SAM" id="MobiDB-lite"/>
    </source>
</evidence>
<proteinExistence type="predicted"/>
<evidence type="ECO:0000256" key="2">
    <source>
        <dbReference type="ARBA" id="ARBA00004613"/>
    </source>
</evidence>
<accession>A0A418ZVY4</accession>
<dbReference type="Proteomes" id="UP000283587">
    <property type="component" value="Unassembled WGS sequence"/>
</dbReference>
<feature type="region of interest" description="Disordered" evidence="5">
    <location>
        <begin position="213"/>
        <end position="252"/>
    </location>
</feature>
<evidence type="ECO:0000256" key="3">
    <source>
        <dbReference type="ARBA" id="ARBA00022525"/>
    </source>
</evidence>
<organism evidence="7 8">
    <name type="scientific">Paracoccus siganidrum</name>
    <dbReference type="NCBI Taxonomy" id="1276757"/>
    <lineage>
        <taxon>Bacteria</taxon>
        <taxon>Pseudomonadati</taxon>
        <taxon>Pseudomonadota</taxon>
        <taxon>Alphaproteobacteria</taxon>
        <taxon>Rhodobacterales</taxon>
        <taxon>Paracoccaceae</taxon>
        <taxon>Paracoccus</taxon>
    </lineage>
</organism>
<feature type="domain" description="Peptidase M10 serralysin C-terminal" evidence="6">
    <location>
        <begin position="294"/>
        <end position="379"/>
    </location>
</feature>
<dbReference type="Pfam" id="PF00353">
    <property type="entry name" value="HemolysinCabind"/>
    <property type="match status" value="4"/>
</dbReference>
<dbReference type="PRINTS" id="PR00313">
    <property type="entry name" value="CABNDNGRPT"/>
</dbReference>
<keyword evidence="4" id="KW-0677">Repeat</keyword>
<dbReference type="GO" id="GO:0005615">
    <property type="term" value="C:extracellular space"/>
    <property type="evidence" value="ECO:0007669"/>
    <property type="project" value="InterPro"/>
</dbReference>
<keyword evidence="3" id="KW-0964">Secreted</keyword>
<evidence type="ECO:0000256" key="4">
    <source>
        <dbReference type="ARBA" id="ARBA00022737"/>
    </source>
</evidence>
<protein>
    <submittedName>
        <fullName evidence="7">Calcium-binding protein</fullName>
    </submittedName>
</protein>
<gene>
    <name evidence="7" type="ORF">D3P05_21170</name>
</gene>
<dbReference type="PANTHER" id="PTHR38340:SF1">
    <property type="entry name" value="S-LAYER PROTEIN"/>
    <property type="match status" value="1"/>
</dbReference>
<dbReference type="InterPro" id="IPR050557">
    <property type="entry name" value="RTX_toxin/Mannuronan_C5-epim"/>
</dbReference>
<dbReference type="InterPro" id="IPR013858">
    <property type="entry name" value="Peptidase_M10B_C"/>
</dbReference>
<reference evidence="8" key="1">
    <citation type="submission" date="2018-09" db="EMBL/GenBank/DDBJ databases">
        <title>Paracoccus onubensis nov. sp. a moderate halophilic bacterium isolated from Gruta de las Maravillas (Aracena, Spain).</title>
        <authorList>
            <person name="Jurado V."/>
            <person name="Gutierrez-Patricio S."/>
            <person name="Gonzalez-Pimentel J.L."/>
            <person name="Miller A.Z."/>
            <person name="Laiz L."/>
            <person name="Saiz-Jimenez C."/>
        </authorList>
    </citation>
    <scope>NUCLEOTIDE SEQUENCE [LARGE SCALE GENOMIC DNA]</scope>
    <source>
        <strain evidence="8">DSM 26381</strain>
    </source>
</reference>
<feature type="compositionally biased region" description="Basic and acidic residues" evidence="5">
    <location>
        <begin position="217"/>
        <end position="228"/>
    </location>
</feature>
<dbReference type="SUPFAM" id="SSF51120">
    <property type="entry name" value="beta-Roll"/>
    <property type="match status" value="2"/>
</dbReference>
<sequence length="413" mass="43083">MMPFRPAIFHLQVSMPVIRFNPAIDSGIVDIPIMIDAIVLYASLDRVMPSRVEMSFGRLDFILVGSGFQTRSTSYGPYLSHGRIDQVIVNIDGEFGMSMRQMDLPVQQMLDAYIAEALGTDNAAVEDLLLTKSYTYYGNANADLLPQGVRNADGIELNFRGDDLMYLRGGNDHVFTGDGNDTVHGGIGNDTIIGGRGDDRLYGNAGNDDLRGGNGRDLLDGGMGHDRLNGGAGSDTLRGGAGDDTLNGAQGDDLLQGGAGRDLLAGGAGDDRLNGAAGADTLQGGAGNDMLFGGAGADRLIGGPGDDTLTGGAGADTLTGGAGADVFVFAKRSSVGLQRDTITDFGNGADRIDLRALFSQPAEFIGNERFSGNGPEVRQVDSLLVIDSNGDGLADHSIAIRNGAVIDAFDLLM</sequence>
<dbReference type="InterPro" id="IPR001343">
    <property type="entry name" value="Hemolysn_Ca-bd"/>
</dbReference>
<evidence type="ECO:0000313" key="7">
    <source>
        <dbReference type="EMBL" id="RJL03924.1"/>
    </source>
</evidence>
<comment type="subcellular location">
    <subcellularLocation>
        <location evidence="2">Secreted</location>
    </subcellularLocation>
</comment>